<sequence>MPGIVDDSSTAGSAEHVSAPIGSDAAAETLRHGPRGAFFVAGISTALLFLGWLAFYFLLFMPRGSVG</sequence>
<dbReference type="AlphaFoldDB" id="A0A1M7CJC8"/>
<evidence type="ECO:0000313" key="2">
    <source>
        <dbReference type="EMBL" id="SHL67372.1"/>
    </source>
</evidence>
<keyword evidence="1" id="KW-0472">Membrane</keyword>
<dbReference type="Proteomes" id="UP000189935">
    <property type="component" value="Chromosome I"/>
</dbReference>
<dbReference type="OrthoDB" id="8243710at2"/>
<gene>
    <name evidence="2" type="ORF">SAMN05444159_6506</name>
</gene>
<keyword evidence="1" id="KW-1133">Transmembrane helix</keyword>
<evidence type="ECO:0000256" key="1">
    <source>
        <dbReference type="SAM" id="Phobius"/>
    </source>
</evidence>
<keyword evidence="1" id="KW-0812">Transmembrane</keyword>
<organism evidence="2 3">
    <name type="scientific">Bradyrhizobium lablabi</name>
    <dbReference type="NCBI Taxonomy" id="722472"/>
    <lineage>
        <taxon>Bacteria</taxon>
        <taxon>Pseudomonadati</taxon>
        <taxon>Pseudomonadota</taxon>
        <taxon>Alphaproteobacteria</taxon>
        <taxon>Hyphomicrobiales</taxon>
        <taxon>Nitrobacteraceae</taxon>
        <taxon>Bradyrhizobium</taxon>
    </lineage>
</organism>
<proteinExistence type="predicted"/>
<name>A0A1M7CJC8_9BRAD</name>
<dbReference type="RefSeq" id="WP_079543682.1">
    <property type="nucleotide sequence ID" value="NZ_LT670844.1"/>
</dbReference>
<reference evidence="2 3" key="1">
    <citation type="submission" date="2016-11" db="EMBL/GenBank/DDBJ databases">
        <authorList>
            <person name="Jaros S."/>
            <person name="Januszkiewicz K."/>
            <person name="Wedrychowicz H."/>
        </authorList>
    </citation>
    <scope>NUCLEOTIDE SEQUENCE [LARGE SCALE GENOMIC DNA]</scope>
    <source>
        <strain evidence="2 3">GAS499</strain>
    </source>
</reference>
<evidence type="ECO:0000313" key="3">
    <source>
        <dbReference type="Proteomes" id="UP000189935"/>
    </source>
</evidence>
<protein>
    <submittedName>
        <fullName evidence="2">Uncharacterized protein</fullName>
    </submittedName>
</protein>
<accession>A0A1M7CJC8</accession>
<feature type="transmembrane region" description="Helical" evidence="1">
    <location>
        <begin position="37"/>
        <end position="59"/>
    </location>
</feature>
<dbReference type="EMBL" id="LT670844">
    <property type="protein sequence ID" value="SHL67372.1"/>
    <property type="molecule type" value="Genomic_DNA"/>
</dbReference>